<dbReference type="OrthoDB" id="9816310at2"/>
<feature type="region of interest" description="Disordered" evidence="1">
    <location>
        <begin position="76"/>
        <end position="212"/>
    </location>
</feature>
<proteinExistence type="predicted"/>
<dbReference type="Pfam" id="PF13763">
    <property type="entry name" value="DUF4167"/>
    <property type="match status" value="1"/>
</dbReference>
<gene>
    <name evidence="3" type="ORF">SAMN05421742_101436</name>
</gene>
<keyword evidence="4" id="KW-1185">Reference proteome</keyword>
<dbReference type="Proteomes" id="UP000217076">
    <property type="component" value="Unassembled WGS sequence"/>
</dbReference>
<accession>A0A1G7UUF0</accession>
<dbReference type="EMBL" id="FNCV01000001">
    <property type="protein sequence ID" value="SDG51124.1"/>
    <property type="molecule type" value="Genomic_DNA"/>
</dbReference>
<dbReference type="AlphaFoldDB" id="A0A1G7UUF0"/>
<reference evidence="4" key="1">
    <citation type="submission" date="2016-10" db="EMBL/GenBank/DDBJ databases">
        <authorList>
            <person name="Varghese N."/>
            <person name="Submissions S."/>
        </authorList>
    </citation>
    <scope>NUCLEOTIDE SEQUENCE [LARGE SCALE GENOMIC DNA]</scope>
    <source>
        <strain evidence="4">930I</strain>
    </source>
</reference>
<feature type="domain" description="DUF4167" evidence="2">
    <location>
        <begin position="16"/>
        <end position="78"/>
    </location>
</feature>
<evidence type="ECO:0000313" key="3">
    <source>
        <dbReference type="EMBL" id="SDG51124.1"/>
    </source>
</evidence>
<feature type="compositionally biased region" description="Basic and acidic residues" evidence="1">
    <location>
        <begin position="126"/>
        <end position="145"/>
    </location>
</feature>
<feature type="region of interest" description="Disordered" evidence="1">
    <location>
        <begin position="1"/>
        <end position="40"/>
    </location>
</feature>
<dbReference type="STRING" id="83401.SAMN05421742_101436"/>
<dbReference type="InterPro" id="IPR025430">
    <property type="entry name" value="DUF4167"/>
</dbReference>
<protein>
    <recommendedName>
        <fullName evidence="2">DUF4167 domain-containing protein</fullName>
    </recommendedName>
</protein>
<feature type="compositionally biased region" description="Basic and acidic residues" evidence="1">
    <location>
        <begin position="87"/>
        <end position="113"/>
    </location>
</feature>
<evidence type="ECO:0000259" key="2">
    <source>
        <dbReference type="Pfam" id="PF13763"/>
    </source>
</evidence>
<evidence type="ECO:0000313" key="4">
    <source>
        <dbReference type="Proteomes" id="UP000217076"/>
    </source>
</evidence>
<feature type="compositionally biased region" description="Basic residues" evidence="1">
    <location>
        <begin position="177"/>
        <end position="187"/>
    </location>
</feature>
<sequence length="212" mass="23523">MTKSSNPKGRPRPRPQKGSKPASRNQTYDSNGPAGKIRGNAHQVMEKYLLLARDALSQGDRVLAENFFQHADHYFRLGHNSGQPTARPERRADGDGEPQGREREGERDQERGGEQPSADSRPPRRSRAENRARPPRPADEAEAPHQDIQNVAFLAMEPDDAEAPRKAESDEDDAPPRPRRRTTRSRKPAAETQKDDDGADAPSDPDRQAASA</sequence>
<name>A0A1G7UUF0_9PROT</name>
<evidence type="ECO:0000256" key="1">
    <source>
        <dbReference type="SAM" id="MobiDB-lite"/>
    </source>
</evidence>
<organism evidence="3 4">
    <name type="scientific">Roseospirillum parvum</name>
    <dbReference type="NCBI Taxonomy" id="83401"/>
    <lineage>
        <taxon>Bacteria</taxon>
        <taxon>Pseudomonadati</taxon>
        <taxon>Pseudomonadota</taxon>
        <taxon>Alphaproteobacteria</taxon>
        <taxon>Rhodospirillales</taxon>
        <taxon>Rhodospirillaceae</taxon>
        <taxon>Roseospirillum</taxon>
    </lineage>
</organism>
<dbReference type="RefSeq" id="WP_092614662.1">
    <property type="nucleotide sequence ID" value="NZ_FNCV01000001.1"/>
</dbReference>